<name>A0A7C2ZME6_9CREN</name>
<reference evidence="1" key="1">
    <citation type="journal article" date="2020" name="mSystems">
        <title>Genome- and Community-Level Interaction Insights into Carbon Utilization and Element Cycling Functions of Hydrothermarchaeota in Hydrothermal Sediment.</title>
        <authorList>
            <person name="Zhou Z."/>
            <person name="Liu Y."/>
            <person name="Xu W."/>
            <person name="Pan J."/>
            <person name="Luo Z.H."/>
            <person name="Li M."/>
        </authorList>
    </citation>
    <scope>NUCLEOTIDE SEQUENCE [LARGE SCALE GENOMIC DNA]</scope>
    <source>
        <strain evidence="1">SpSt-16</strain>
    </source>
</reference>
<proteinExistence type="predicted"/>
<dbReference type="AlphaFoldDB" id="A0A7C2ZME6"/>
<evidence type="ECO:0000313" key="1">
    <source>
        <dbReference type="EMBL" id="HEW53342.1"/>
    </source>
</evidence>
<organism evidence="1">
    <name type="scientific">Ignisphaera aggregans</name>
    <dbReference type="NCBI Taxonomy" id="334771"/>
    <lineage>
        <taxon>Archaea</taxon>
        <taxon>Thermoproteota</taxon>
        <taxon>Thermoprotei</taxon>
        <taxon>Desulfurococcales</taxon>
        <taxon>Desulfurococcaceae</taxon>
        <taxon>Ignisphaera</taxon>
    </lineage>
</organism>
<comment type="caution">
    <text evidence="1">The sequence shown here is derived from an EMBL/GenBank/DDBJ whole genome shotgun (WGS) entry which is preliminary data.</text>
</comment>
<gene>
    <name evidence="1" type="ORF">ENO77_04175</name>
</gene>
<accession>A0A7C2ZME6</accession>
<protein>
    <submittedName>
        <fullName evidence="1">Uncharacterized protein</fullName>
    </submittedName>
</protein>
<dbReference type="EMBL" id="DSGT01000011">
    <property type="protein sequence ID" value="HEW53342.1"/>
    <property type="molecule type" value="Genomic_DNA"/>
</dbReference>
<sequence>MRHELALRKLTEYVARKAALLNQKYEVKDLVSPSIAPMMDKAIDKIVLTVSRRNGGLWCNLCEKRSFHKKGILSASYKGSSERYRKHGSRRTQQAVGGFE</sequence>